<evidence type="ECO:0000313" key="2">
    <source>
        <dbReference type="Proteomes" id="UP000826656"/>
    </source>
</evidence>
<dbReference type="Proteomes" id="UP000826656">
    <property type="component" value="Unassembled WGS sequence"/>
</dbReference>
<sequence>MTDKCYTLSTYKEFIEPKNFPGDKGHDIDVATVPEAIVDEHSGTIDVLPSADLDATTNVIASSMSPSQSSPIENLQSPTVGVLTTTPATSPLTTSPIGSSLGESTGTDLCADFSGYECPPTTSQSSPENTHHMVTRTKSKAMSQPPDFLTLLVAANSNSSEPRNLQEALSQPHWLQAMQEEMQALYQNNTWRLVQ</sequence>
<evidence type="ECO:0008006" key="3">
    <source>
        <dbReference type="Google" id="ProtNLM"/>
    </source>
</evidence>
<dbReference type="EMBL" id="JAIVGD010000028">
    <property type="protein sequence ID" value="KAH0738118.1"/>
    <property type="molecule type" value="Genomic_DNA"/>
</dbReference>
<organism evidence="1 2">
    <name type="scientific">Solanum tuberosum</name>
    <name type="common">Potato</name>
    <dbReference type="NCBI Taxonomy" id="4113"/>
    <lineage>
        <taxon>Eukaryota</taxon>
        <taxon>Viridiplantae</taxon>
        <taxon>Streptophyta</taxon>
        <taxon>Embryophyta</taxon>
        <taxon>Tracheophyta</taxon>
        <taxon>Spermatophyta</taxon>
        <taxon>Magnoliopsida</taxon>
        <taxon>eudicotyledons</taxon>
        <taxon>Gunneridae</taxon>
        <taxon>Pentapetalae</taxon>
        <taxon>asterids</taxon>
        <taxon>lamiids</taxon>
        <taxon>Solanales</taxon>
        <taxon>Solanaceae</taxon>
        <taxon>Solanoideae</taxon>
        <taxon>Solaneae</taxon>
        <taxon>Solanum</taxon>
    </lineage>
</organism>
<name>A0ABQ7TUL5_SOLTU</name>
<gene>
    <name evidence="1" type="ORF">KY290_036823</name>
</gene>
<evidence type="ECO:0000313" key="1">
    <source>
        <dbReference type="EMBL" id="KAH0738118.1"/>
    </source>
</evidence>
<keyword evidence="2" id="KW-1185">Reference proteome</keyword>
<reference evidence="1 2" key="1">
    <citation type="journal article" date="2021" name="bioRxiv">
        <title>Chromosome-scale and haplotype-resolved genome assembly of a tetraploid potato cultivar.</title>
        <authorList>
            <person name="Sun H."/>
            <person name="Jiao W.-B."/>
            <person name="Krause K."/>
            <person name="Campoy J.A."/>
            <person name="Goel M."/>
            <person name="Folz-Donahue K."/>
            <person name="Kukat C."/>
            <person name="Huettel B."/>
            <person name="Schneeberger K."/>
        </authorList>
    </citation>
    <scope>NUCLEOTIDE SEQUENCE [LARGE SCALE GENOMIC DNA]</scope>
    <source>
        <strain evidence="1">SolTubOtavaFocal</strain>
        <tissue evidence="1">Leaves</tissue>
    </source>
</reference>
<accession>A0ABQ7TUL5</accession>
<protein>
    <recommendedName>
        <fullName evidence="3">Integrase core domain containing protein</fullName>
    </recommendedName>
</protein>
<proteinExistence type="predicted"/>
<comment type="caution">
    <text evidence="1">The sequence shown here is derived from an EMBL/GenBank/DDBJ whole genome shotgun (WGS) entry which is preliminary data.</text>
</comment>